<accession>A0ABY2X2I2</accession>
<dbReference type="InterPro" id="IPR027417">
    <property type="entry name" value="P-loop_NTPase"/>
</dbReference>
<organism evidence="1 2">
    <name type="scientific">Ruegeria sediminis</name>
    <dbReference type="NCBI Taxonomy" id="2583820"/>
    <lineage>
        <taxon>Bacteria</taxon>
        <taxon>Pseudomonadati</taxon>
        <taxon>Pseudomonadota</taxon>
        <taxon>Alphaproteobacteria</taxon>
        <taxon>Rhodobacterales</taxon>
        <taxon>Roseobacteraceae</taxon>
        <taxon>Ruegeria</taxon>
    </lineage>
</organism>
<dbReference type="Proteomes" id="UP001193035">
    <property type="component" value="Unassembled WGS sequence"/>
</dbReference>
<dbReference type="SUPFAM" id="SSF52540">
    <property type="entry name" value="P-loop containing nucleoside triphosphate hydrolases"/>
    <property type="match status" value="1"/>
</dbReference>
<evidence type="ECO:0000313" key="2">
    <source>
        <dbReference type="Proteomes" id="UP001193035"/>
    </source>
</evidence>
<dbReference type="EMBL" id="VCPD01000002">
    <property type="protein sequence ID" value="TMV09058.1"/>
    <property type="molecule type" value="Genomic_DNA"/>
</dbReference>
<reference evidence="1 2" key="1">
    <citation type="submission" date="2019-05" db="EMBL/GenBank/DDBJ databases">
        <title>Ruegeria sp. nov., isolated from tidal flat.</title>
        <authorList>
            <person name="Kim W."/>
        </authorList>
    </citation>
    <scope>NUCLEOTIDE SEQUENCE [LARGE SCALE GENOMIC DNA]</scope>
    <source>
        <strain evidence="1 2">CAU 1488</strain>
    </source>
</reference>
<comment type="caution">
    <text evidence="1">The sequence shown here is derived from an EMBL/GenBank/DDBJ whole genome shotgun (WGS) entry which is preliminary data.</text>
</comment>
<dbReference type="RefSeq" id="WP_138841087.1">
    <property type="nucleotide sequence ID" value="NZ_VCPD01000002.1"/>
</dbReference>
<proteinExistence type="predicted"/>
<gene>
    <name evidence="1" type="ORF">FGK63_08035</name>
</gene>
<name>A0ABY2X2I2_9RHOB</name>
<dbReference type="Gene3D" id="3.40.50.300">
    <property type="entry name" value="P-loop containing nucleotide triphosphate hydrolases"/>
    <property type="match status" value="1"/>
</dbReference>
<evidence type="ECO:0008006" key="3">
    <source>
        <dbReference type="Google" id="ProtNLM"/>
    </source>
</evidence>
<sequence length="331" mass="37794">MTGLIVAGFHRSGTSSVAQMLDSYGISLGDELMAGNEFNKFGHFESWPVVRFHDEVLGRIGADWSTPLNEPITLTDLERQWVRTYVEKRETDSGDWALKDPRMCRFMLQWKDVAPKLKFLIVYRSAADSCQSLNRRSNLLMARSADTDAISRRFYNEPDLALRLWIEHNRELIALQKAFPEDCMVLGHHHILAGFPIVPAMEDQFGIKPAKTPERATIDPEALSKKTPNLHVKSQELIEEAVQVWRALEAEDVAVAEGRPGMSIAPTLTHDPTGNHARAEMAELQLSELYRQLAQYRQAIPLIRKASKRPFSFYFMNKKKYRNIIEKVLNS</sequence>
<keyword evidence="2" id="KW-1185">Reference proteome</keyword>
<evidence type="ECO:0000313" key="1">
    <source>
        <dbReference type="EMBL" id="TMV09058.1"/>
    </source>
</evidence>
<protein>
    <recommendedName>
        <fullName evidence="3">Sulfotransferase family protein</fullName>
    </recommendedName>
</protein>